<name>A0ABU8NQR6_9SPHI</name>
<proteinExistence type="predicted"/>
<evidence type="ECO:0000313" key="2">
    <source>
        <dbReference type="Proteomes" id="UP001378956"/>
    </source>
</evidence>
<dbReference type="EMBL" id="JBBEUB010000004">
    <property type="protein sequence ID" value="MEJ2903558.1"/>
    <property type="molecule type" value="Genomic_DNA"/>
</dbReference>
<dbReference type="Proteomes" id="UP001378956">
    <property type="component" value="Unassembled WGS sequence"/>
</dbReference>
<organism evidence="1 2">
    <name type="scientific">Pedobacter panaciterrae</name>
    <dbReference type="NCBI Taxonomy" id="363849"/>
    <lineage>
        <taxon>Bacteria</taxon>
        <taxon>Pseudomonadati</taxon>
        <taxon>Bacteroidota</taxon>
        <taxon>Sphingobacteriia</taxon>
        <taxon>Sphingobacteriales</taxon>
        <taxon>Sphingobacteriaceae</taxon>
        <taxon>Pedobacter</taxon>
    </lineage>
</organism>
<dbReference type="PROSITE" id="PS51257">
    <property type="entry name" value="PROKAR_LIPOPROTEIN"/>
    <property type="match status" value="1"/>
</dbReference>
<accession>A0ABU8NQR6</accession>
<sequence length="325" mass="36427">MKRYIKLITFGFVAMGIIFSCKKVENGFLSNQIRYRDSPIKIQKGITVQTKPVDNDGSSAPVTYELLDIRDAVTKKHAELLYTNYERYIFISQFDVNRDTTVELLNKHRQLLNAPPVEFNTHTGAFTFYGTTANVAVGTYEFDIRATNENGSKDFKNIGQFSLYDGPVAEQSAGGGAWFKDGSSASGDIGEPEVKIKKTSNEGTLIILKIVDKNGTPFNPKKNEFIKRGDRNSFDTFARFHPLVLTDSTMACNFEVVPFPLVAGPPGQGYTIYYRIPGNFAKLDPGLTPTPDRGYSINPRFTFRIYQEGTYEVTVRIKNATRDVL</sequence>
<evidence type="ECO:0000313" key="1">
    <source>
        <dbReference type="EMBL" id="MEJ2903558.1"/>
    </source>
</evidence>
<dbReference type="RefSeq" id="WP_216854330.1">
    <property type="nucleotide sequence ID" value="NZ_CBFGNQ010000047.1"/>
</dbReference>
<keyword evidence="2" id="KW-1185">Reference proteome</keyword>
<reference evidence="1 2" key="1">
    <citation type="submission" date="2024-03" db="EMBL/GenBank/DDBJ databases">
        <title>Sequence of Lycoming College Course Isolates.</title>
        <authorList>
            <person name="Plotts O."/>
            <person name="Newman J."/>
        </authorList>
    </citation>
    <scope>NUCLEOTIDE SEQUENCE [LARGE SCALE GENOMIC DNA]</scope>
    <source>
        <strain evidence="1 2">CJB-3</strain>
    </source>
</reference>
<comment type="caution">
    <text evidence="1">The sequence shown here is derived from an EMBL/GenBank/DDBJ whole genome shotgun (WGS) entry which is preliminary data.</text>
</comment>
<gene>
    <name evidence="1" type="ORF">WAE58_14025</name>
</gene>
<protein>
    <submittedName>
        <fullName evidence="1">DUF5007 domain-containing protein</fullName>
    </submittedName>
</protein>